<sequence>MYIMIFHLLIQTQPSCLCLRLIISFSSSDFPTSDSETDSVSYQQRRPEHTRVSIKKPVRQANAKRKHVQKLPKRARKAISRTARSQEKILDIYQGLADQWLDLATRGIENPEVYRQLFADYDPELHMRTLVPPLLMNISQEEELDLYGYLWDGAALLAAGFYKTSKVLKNLILFSLKHNFREQAKAAPLNNKIFWGKIPDWLASQRAPGGSSLSAGDLVIRRSSNQGNFSRPAQKNRTHFRAHTQGWKNARPYNNQQRPFNQRAQTHSHNNFQSRNQNNSSQSHQAPPRRDNRNRTTK</sequence>
<evidence type="ECO:0000313" key="3">
    <source>
        <dbReference type="EMBL" id="JAG31187.1"/>
    </source>
</evidence>
<feature type="compositionally biased region" description="Basic and acidic residues" evidence="1">
    <location>
        <begin position="288"/>
        <end position="298"/>
    </location>
</feature>
<reference evidence="2" key="1">
    <citation type="journal article" date="2014" name="PLoS ONE">
        <title>Transcriptome-Based Identification of ABC Transporters in the Western Tarnished Plant Bug Lygus hesperus.</title>
        <authorList>
            <person name="Hull J.J."/>
            <person name="Chaney K."/>
            <person name="Geib S.M."/>
            <person name="Fabrick J.A."/>
            <person name="Brent C.S."/>
            <person name="Walsh D."/>
            <person name="Lavine L.C."/>
        </authorList>
    </citation>
    <scope>NUCLEOTIDE SEQUENCE</scope>
</reference>
<feature type="compositionally biased region" description="Polar residues" evidence="1">
    <location>
        <begin position="224"/>
        <end position="233"/>
    </location>
</feature>
<reference evidence="2" key="2">
    <citation type="submission" date="2014-07" db="EMBL/GenBank/DDBJ databases">
        <authorList>
            <person name="Hull J."/>
        </authorList>
    </citation>
    <scope>NUCLEOTIDE SEQUENCE</scope>
</reference>
<dbReference type="AlphaFoldDB" id="A0A0A9YHT2"/>
<gene>
    <name evidence="2" type="primary">infB_60</name>
    <name evidence="3" type="synonym">infB_59</name>
    <name evidence="3" type="ORF">CM83_61140</name>
    <name evidence="2" type="ORF">CM83_61144</name>
</gene>
<name>A0A0A9YHT2_LYGHE</name>
<dbReference type="GO" id="GO:0003743">
    <property type="term" value="F:translation initiation factor activity"/>
    <property type="evidence" value="ECO:0007669"/>
    <property type="project" value="UniProtKB-KW"/>
</dbReference>
<protein>
    <submittedName>
        <fullName evidence="2">Translation initiation factor IF-2</fullName>
    </submittedName>
</protein>
<feature type="region of interest" description="Disordered" evidence="1">
    <location>
        <begin position="29"/>
        <end position="48"/>
    </location>
</feature>
<feature type="compositionally biased region" description="Low complexity" evidence="1">
    <location>
        <begin position="267"/>
        <end position="285"/>
    </location>
</feature>
<dbReference type="EMBL" id="GBHO01012417">
    <property type="protein sequence ID" value="JAG31187.1"/>
    <property type="molecule type" value="Transcribed_RNA"/>
</dbReference>
<proteinExistence type="predicted"/>
<accession>A0A0A9YHT2</accession>
<evidence type="ECO:0000313" key="2">
    <source>
        <dbReference type="EMBL" id="JAG31186.1"/>
    </source>
</evidence>
<keyword evidence="2" id="KW-0648">Protein biosynthesis</keyword>
<evidence type="ECO:0000256" key="1">
    <source>
        <dbReference type="SAM" id="MobiDB-lite"/>
    </source>
</evidence>
<feature type="compositionally biased region" description="Polar residues" evidence="1">
    <location>
        <begin position="252"/>
        <end position="265"/>
    </location>
</feature>
<organism evidence="2">
    <name type="scientific">Lygus hesperus</name>
    <name type="common">Western plant bug</name>
    <dbReference type="NCBI Taxonomy" id="30085"/>
    <lineage>
        <taxon>Eukaryota</taxon>
        <taxon>Metazoa</taxon>
        <taxon>Ecdysozoa</taxon>
        <taxon>Arthropoda</taxon>
        <taxon>Hexapoda</taxon>
        <taxon>Insecta</taxon>
        <taxon>Pterygota</taxon>
        <taxon>Neoptera</taxon>
        <taxon>Paraneoptera</taxon>
        <taxon>Hemiptera</taxon>
        <taxon>Heteroptera</taxon>
        <taxon>Panheteroptera</taxon>
        <taxon>Cimicomorpha</taxon>
        <taxon>Miridae</taxon>
        <taxon>Mirini</taxon>
        <taxon>Lygus</taxon>
    </lineage>
</organism>
<dbReference type="EMBL" id="GBHO01012418">
    <property type="protein sequence ID" value="JAG31186.1"/>
    <property type="molecule type" value="Transcribed_RNA"/>
</dbReference>
<feature type="region of interest" description="Disordered" evidence="1">
    <location>
        <begin position="224"/>
        <end position="298"/>
    </location>
</feature>
<keyword evidence="2" id="KW-0396">Initiation factor</keyword>